<feature type="transmembrane region" description="Helical" evidence="1">
    <location>
        <begin position="57"/>
        <end position="75"/>
    </location>
</feature>
<feature type="transmembrane region" description="Helical" evidence="1">
    <location>
        <begin position="14"/>
        <end position="36"/>
    </location>
</feature>
<evidence type="ECO:0000313" key="2">
    <source>
        <dbReference type="EMBL" id="VAW36197.1"/>
    </source>
</evidence>
<dbReference type="EMBL" id="UOEY01000022">
    <property type="protein sequence ID" value="VAW36197.1"/>
    <property type="molecule type" value="Genomic_DNA"/>
</dbReference>
<dbReference type="InterPro" id="IPR019099">
    <property type="entry name" value="Uncharacterised_PGPGW_TM"/>
</dbReference>
<keyword evidence="1" id="KW-0472">Membrane</keyword>
<proteinExistence type="predicted"/>
<organism evidence="2">
    <name type="scientific">hydrothermal vent metagenome</name>
    <dbReference type="NCBI Taxonomy" id="652676"/>
    <lineage>
        <taxon>unclassified sequences</taxon>
        <taxon>metagenomes</taxon>
        <taxon>ecological metagenomes</taxon>
    </lineage>
</organism>
<dbReference type="Pfam" id="PF09656">
    <property type="entry name" value="PGPGW"/>
    <property type="match status" value="1"/>
</dbReference>
<gene>
    <name evidence="2" type="ORF">MNBD_DELTA04-880</name>
</gene>
<keyword evidence="1" id="KW-1133">Transmembrane helix</keyword>
<evidence type="ECO:0008006" key="3">
    <source>
        <dbReference type="Google" id="ProtNLM"/>
    </source>
</evidence>
<keyword evidence="1" id="KW-0812">Transmembrane</keyword>
<reference evidence="2" key="1">
    <citation type="submission" date="2018-06" db="EMBL/GenBank/DDBJ databases">
        <authorList>
            <person name="Zhirakovskaya E."/>
        </authorList>
    </citation>
    <scope>NUCLEOTIDE SEQUENCE</scope>
</reference>
<evidence type="ECO:0000256" key="1">
    <source>
        <dbReference type="SAM" id="Phobius"/>
    </source>
</evidence>
<protein>
    <recommendedName>
        <fullName evidence="3">Transmembrane protein (PGPGW)</fullName>
    </recommendedName>
</protein>
<accession>A0A3B0VD53</accession>
<sequence length="145" mass="16700">MIGLGAYTYFLEGLGILSVLTFTGSLIVVPWLIARLPADYFIRHRYRVEERHRRHPLLTRVIFVLRNGIGTVFLLAGVAMLVLPGQGVLTILLGISLMDFPGKHRLLEFLMHRPRVIRSLNWIRRRVRKPPFVFEPESGFPHQSC</sequence>
<dbReference type="AlphaFoldDB" id="A0A3B0VD53"/>
<name>A0A3B0VD53_9ZZZZ</name>